<accession>A0A0B1SMS2</accession>
<feature type="transmembrane region" description="Helical" evidence="5">
    <location>
        <begin position="152"/>
        <end position="169"/>
    </location>
</feature>
<feature type="transmembrane region" description="Helical" evidence="5">
    <location>
        <begin position="118"/>
        <end position="140"/>
    </location>
</feature>
<dbReference type="InterPro" id="IPR051068">
    <property type="entry name" value="MFS_Domain-Containing_Protein"/>
</dbReference>
<keyword evidence="4 5" id="KW-0472">Membrane</keyword>
<evidence type="ECO:0000256" key="2">
    <source>
        <dbReference type="ARBA" id="ARBA00022692"/>
    </source>
</evidence>
<keyword evidence="7" id="KW-1185">Reference proteome</keyword>
<evidence type="ECO:0000313" key="6">
    <source>
        <dbReference type="EMBL" id="KHJ86234.1"/>
    </source>
</evidence>
<feature type="transmembrane region" description="Helical" evidence="5">
    <location>
        <begin position="74"/>
        <end position="98"/>
    </location>
</feature>
<feature type="transmembrane region" description="Helical" evidence="5">
    <location>
        <begin position="20"/>
        <end position="40"/>
    </location>
</feature>
<evidence type="ECO:0000256" key="3">
    <source>
        <dbReference type="ARBA" id="ARBA00022989"/>
    </source>
</evidence>
<dbReference type="OrthoDB" id="370281at2759"/>
<comment type="subcellular location">
    <subcellularLocation>
        <location evidence="1">Membrane</location>
        <topology evidence="1">Multi-pass membrane protein</topology>
    </subcellularLocation>
</comment>
<keyword evidence="3 5" id="KW-1133">Transmembrane helix</keyword>
<evidence type="ECO:0000256" key="4">
    <source>
        <dbReference type="ARBA" id="ARBA00023136"/>
    </source>
</evidence>
<keyword evidence="2 5" id="KW-0812">Transmembrane</keyword>
<dbReference type="AlphaFoldDB" id="A0A0B1SMS2"/>
<evidence type="ECO:0000256" key="1">
    <source>
        <dbReference type="ARBA" id="ARBA00004141"/>
    </source>
</evidence>
<dbReference type="Proteomes" id="UP000053660">
    <property type="component" value="Unassembled WGS sequence"/>
</dbReference>
<name>A0A0B1SMS2_OESDE</name>
<protein>
    <submittedName>
        <fullName evidence="6">Uncharacterized protein</fullName>
    </submittedName>
</protein>
<dbReference type="GO" id="GO:0005765">
    <property type="term" value="C:lysosomal membrane"/>
    <property type="evidence" value="ECO:0007669"/>
    <property type="project" value="TreeGrafter"/>
</dbReference>
<organism evidence="6 7">
    <name type="scientific">Oesophagostomum dentatum</name>
    <name type="common">Nodular worm</name>
    <dbReference type="NCBI Taxonomy" id="61180"/>
    <lineage>
        <taxon>Eukaryota</taxon>
        <taxon>Metazoa</taxon>
        <taxon>Ecdysozoa</taxon>
        <taxon>Nematoda</taxon>
        <taxon>Chromadorea</taxon>
        <taxon>Rhabditida</taxon>
        <taxon>Rhabditina</taxon>
        <taxon>Rhabditomorpha</taxon>
        <taxon>Strongyloidea</taxon>
        <taxon>Strongylidae</taxon>
        <taxon>Oesophagostomum</taxon>
    </lineage>
</organism>
<dbReference type="PANTHER" id="PTHR23510">
    <property type="entry name" value="INNER MEMBRANE TRANSPORT PROTEIN YAJR"/>
    <property type="match status" value="1"/>
</dbReference>
<evidence type="ECO:0000313" key="7">
    <source>
        <dbReference type="Proteomes" id="UP000053660"/>
    </source>
</evidence>
<dbReference type="PANTHER" id="PTHR23510:SF73">
    <property type="entry name" value="MFS DOMAIN-CONTAINING PROTEIN"/>
    <property type="match status" value="1"/>
</dbReference>
<proteinExistence type="predicted"/>
<sequence length="182" mass="20231">MPYPGLVLIEDFLKIHIYSAPIWIASMTNFVSIAIIIYGLKDVQENIKETTKGEDLFTIEAIKEKIKGVLSLDLAWALVVLCWLEKIVANLSVVTLQSIVSPLVMISFGWDGQLTVKILAICMAFVGVLSIGVASSFVFCRLGNLVSPRVSYLFSILIPIAMYVLSYPYEMTSHPVHKYNGK</sequence>
<evidence type="ECO:0000256" key="5">
    <source>
        <dbReference type="SAM" id="Phobius"/>
    </source>
</evidence>
<dbReference type="EMBL" id="KN561117">
    <property type="protein sequence ID" value="KHJ86234.1"/>
    <property type="molecule type" value="Genomic_DNA"/>
</dbReference>
<gene>
    <name evidence="6" type="ORF">OESDEN_14022</name>
</gene>
<reference evidence="6 7" key="1">
    <citation type="submission" date="2014-03" db="EMBL/GenBank/DDBJ databases">
        <title>Draft genome of the hookworm Oesophagostomum dentatum.</title>
        <authorList>
            <person name="Mitreva M."/>
        </authorList>
    </citation>
    <scope>NUCLEOTIDE SEQUENCE [LARGE SCALE GENOMIC DNA]</scope>
    <source>
        <strain evidence="6 7">OD-Hann</strain>
    </source>
</reference>